<feature type="transmembrane region" description="Helical" evidence="6">
    <location>
        <begin position="157"/>
        <end position="177"/>
    </location>
</feature>
<keyword evidence="5 6" id="KW-0472">Membrane</keyword>
<dbReference type="GO" id="GO:0005886">
    <property type="term" value="C:plasma membrane"/>
    <property type="evidence" value="ECO:0007669"/>
    <property type="project" value="UniProtKB-SubCell"/>
</dbReference>
<feature type="domain" description="EamA" evidence="7">
    <location>
        <begin position="5"/>
        <end position="143"/>
    </location>
</feature>
<dbReference type="InterPro" id="IPR050638">
    <property type="entry name" value="AA-Vitamin_Transporters"/>
</dbReference>
<dbReference type="STRING" id="1617427.UZ20_WS6002000205"/>
<evidence type="ECO:0000256" key="2">
    <source>
        <dbReference type="ARBA" id="ARBA00022475"/>
    </source>
</evidence>
<feature type="transmembrane region" description="Helical" evidence="6">
    <location>
        <begin position="34"/>
        <end position="55"/>
    </location>
</feature>
<sequence length="308" mass="33330">MNKIPGFVLIMFAASLWALDALLRTHLTFAIPSIWIVFFEHLAGVLLFLPVLYNSRSVFNKLKKRDWMILLLMTIVSSVLGTLLFTEALNKSFAVGDFASPVLLQKLQPMFVIMLSTIFLKEVLSYRFLLLAVVALIGSYMISFGTDSVFLDFSSKLEVSLLAVGAAVAWGAGTVMSKHLLTKVDAAPATALRMLLAVPISFAVALLIGQDLQLSAIGSAEILRIILIALSTGAVAILIYYKGLIKTKASVSAFAELAFPVASIFIAISVLNPYGQPQTLTLANSFGVIILLISILLISTENESKKSI</sequence>
<evidence type="ECO:0000256" key="6">
    <source>
        <dbReference type="SAM" id="Phobius"/>
    </source>
</evidence>
<dbReference type="SUPFAM" id="SSF103481">
    <property type="entry name" value="Multidrug resistance efflux transporter EmrE"/>
    <property type="match status" value="1"/>
</dbReference>
<evidence type="ECO:0000256" key="4">
    <source>
        <dbReference type="ARBA" id="ARBA00022989"/>
    </source>
</evidence>
<dbReference type="Pfam" id="PF00892">
    <property type="entry name" value="EamA"/>
    <property type="match status" value="2"/>
</dbReference>
<reference evidence="8 9" key="1">
    <citation type="submission" date="2015-02" db="EMBL/GenBank/DDBJ databases">
        <title>Improved understanding of the partial-nitritation anammox process through 23 genomes representing the majority of the microbial community.</title>
        <authorList>
            <person name="Speth D.R."/>
            <person name="In T Zandt M."/>
            <person name="Guerrero Cruz S."/>
            <person name="Jetten M.S."/>
            <person name="Dutilh B.E."/>
        </authorList>
    </citation>
    <scope>NUCLEOTIDE SEQUENCE [LARGE SCALE GENOMIC DNA]</scope>
    <source>
        <strain evidence="8">OLB21</strain>
    </source>
</reference>
<evidence type="ECO:0000313" key="9">
    <source>
        <dbReference type="Proteomes" id="UP000070449"/>
    </source>
</evidence>
<accession>A0A136KKD4</accession>
<evidence type="ECO:0000256" key="5">
    <source>
        <dbReference type="ARBA" id="ARBA00023136"/>
    </source>
</evidence>
<dbReference type="InterPro" id="IPR000620">
    <property type="entry name" value="EamA_dom"/>
</dbReference>
<evidence type="ECO:0000256" key="1">
    <source>
        <dbReference type="ARBA" id="ARBA00004651"/>
    </source>
</evidence>
<keyword evidence="3 6" id="KW-0812">Transmembrane</keyword>
<organism evidence="8 9">
    <name type="scientific">candidate division WS6 bacterium OLB21</name>
    <dbReference type="NCBI Taxonomy" id="1617427"/>
    <lineage>
        <taxon>Bacteria</taxon>
        <taxon>Candidatus Dojkabacteria</taxon>
    </lineage>
</organism>
<feature type="transmembrane region" description="Helical" evidence="6">
    <location>
        <begin position="280"/>
        <end position="298"/>
    </location>
</feature>
<evidence type="ECO:0000256" key="3">
    <source>
        <dbReference type="ARBA" id="ARBA00022692"/>
    </source>
</evidence>
<dbReference type="InterPro" id="IPR037185">
    <property type="entry name" value="EmrE-like"/>
</dbReference>
<feature type="transmembrane region" description="Helical" evidence="6">
    <location>
        <begin position="67"/>
        <end position="86"/>
    </location>
</feature>
<dbReference type="AlphaFoldDB" id="A0A136KKD4"/>
<keyword evidence="2" id="KW-1003">Cell membrane</keyword>
<comment type="caution">
    <text evidence="8">The sequence shown here is derived from an EMBL/GenBank/DDBJ whole genome shotgun (WGS) entry which is preliminary data.</text>
</comment>
<feature type="transmembrane region" description="Helical" evidence="6">
    <location>
        <begin position="127"/>
        <end position="145"/>
    </location>
</feature>
<feature type="domain" description="EamA" evidence="7">
    <location>
        <begin position="161"/>
        <end position="300"/>
    </location>
</feature>
<dbReference type="EMBL" id="JYPD01000011">
    <property type="protein sequence ID" value="KXK09896.1"/>
    <property type="molecule type" value="Genomic_DNA"/>
</dbReference>
<feature type="transmembrane region" description="Helical" evidence="6">
    <location>
        <begin position="222"/>
        <end position="241"/>
    </location>
</feature>
<evidence type="ECO:0000259" key="7">
    <source>
        <dbReference type="Pfam" id="PF00892"/>
    </source>
</evidence>
<keyword evidence="4 6" id="KW-1133">Transmembrane helix</keyword>
<feature type="transmembrane region" description="Helical" evidence="6">
    <location>
        <begin position="253"/>
        <end position="274"/>
    </location>
</feature>
<comment type="subcellular location">
    <subcellularLocation>
        <location evidence="1">Cell membrane</location>
        <topology evidence="1">Multi-pass membrane protein</topology>
    </subcellularLocation>
</comment>
<dbReference type="PANTHER" id="PTHR32322:SF18">
    <property type="entry name" value="S-ADENOSYLMETHIONINE_S-ADENOSYLHOMOCYSTEINE TRANSPORTER"/>
    <property type="match status" value="1"/>
</dbReference>
<name>A0A136KKD4_9BACT</name>
<dbReference type="Proteomes" id="UP000070449">
    <property type="component" value="Unassembled WGS sequence"/>
</dbReference>
<feature type="transmembrane region" description="Helical" evidence="6">
    <location>
        <begin position="189"/>
        <end position="210"/>
    </location>
</feature>
<protein>
    <submittedName>
        <fullName evidence="8">EamA-like transporter family protein</fullName>
    </submittedName>
</protein>
<dbReference type="PANTHER" id="PTHR32322">
    <property type="entry name" value="INNER MEMBRANE TRANSPORTER"/>
    <property type="match status" value="1"/>
</dbReference>
<gene>
    <name evidence="8" type="ORF">UZ20_WS6002000205</name>
</gene>
<proteinExistence type="predicted"/>
<evidence type="ECO:0000313" key="8">
    <source>
        <dbReference type="EMBL" id="KXK09896.1"/>
    </source>
</evidence>